<dbReference type="AlphaFoldDB" id="A0A369PTU2"/>
<reference evidence="1 2" key="1">
    <citation type="submission" date="2018-07" db="EMBL/GenBank/DDBJ databases">
        <title>Pedobacter sp. nov., isolated from soil.</title>
        <authorList>
            <person name="Zhou L.Y."/>
            <person name="Du Z.J."/>
        </authorList>
    </citation>
    <scope>NUCLEOTIDE SEQUENCE [LARGE SCALE GENOMIC DNA]</scope>
    <source>
        <strain evidence="1 2">JDX94</strain>
    </source>
</reference>
<evidence type="ECO:0000313" key="1">
    <source>
        <dbReference type="EMBL" id="RDC55993.1"/>
    </source>
</evidence>
<dbReference type="Proteomes" id="UP000253961">
    <property type="component" value="Unassembled WGS sequence"/>
</dbReference>
<name>A0A369PTU2_9SPHI</name>
<dbReference type="EMBL" id="QPKV01000005">
    <property type="protein sequence ID" value="RDC55993.1"/>
    <property type="molecule type" value="Genomic_DNA"/>
</dbReference>
<protein>
    <submittedName>
        <fullName evidence="1">Uncharacterized protein</fullName>
    </submittedName>
</protein>
<sequence length="126" mass="14481">MNKVVIFLLFPIIAFNASVREVLKMPQLISHFIQHHELNSQIGFIDFLEMHYFGEDLNDDDDEEDMKLPFKKIDGHHVISVGVPAEKFILLKAACLNLLTDCSFHYERKHSNPTFGSLFRPPIAIA</sequence>
<evidence type="ECO:0000313" key="2">
    <source>
        <dbReference type="Proteomes" id="UP000253961"/>
    </source>
</evidence>
<comment type="caution">
    <text evidence="1">The sequence shown here is derived from an EMBL/GenBank/DDBJ whole genome shotgun (WGS) entry which is preliminary data.</text>
</comment>
<keyword evidence="2" id="KW-1185">Reference proteome</keyword>
<gene>
    <name evidence="1" type="ORF">DU508_14165</name>
</gene>
<accession>A0A369PTU2</accession>
<organism evidence="1 2">
    <name type="scientific">Pedobacter chinensis</name>
    <dbReference type="NCBI Taxonomy" id="2282421"/>
    <lineage>
        <taxon>Bacteria</taxon>
        <taxon>Pseudomonadati</taxon>
        <taxon>Bacteroidota</taxon>
        <taxon>Sphingobacteriia</taxon>
        <taxon>Sphingobacteriales</taxon>
        <taxon>Sphingobacteriaceae</taxon>
        <taxon>Pedobacter</taxon>
    </lineage>
</organism>
<proteinExistence type="predicted"/>